<dbReference type="PIRSF" id="PIRSF015853">
    <property type="entry name" value="Pep_DppA"/>
    <property type="match status" value="1"/>
</dbReference>
<feature type="binding site" evidence="2">
    <location>
        <position position="8"/>
    </location>
    <ligand>
        <name>Zn(2+)</name>
        <dbReference type="ChEBI" id="CHEBI:29105"/>
        <label>1</label>
    </ligand>
</feature>
<keyword evidence="2" id="KW-0862">Zinc</keyword>
<feature type="binding site" evidence="2">
    <location>
        <position position="10"/>
    </location>
    <ligand>
        <name>Zn(2+)</name>
        <dbReference type="ChEBI" id="CHEBI:29105"/>
        <label>1</label>
    </ligand>
</feature>
<evidence type="ECO:0000313" key="3">
    <source>
        <dbReference type="EMBL" id="RFZ76038.1"/>
    </source>
</evidence>
<evidence type="ECO:0000256" key="2">
    <source>
        <dbReference type="PIRSR" id="PIRSR015853-2"/>
    </source>
</evidence>
<comment type="caution">
    <text evidence="3">The sequence shown here is derived from an EMBL/GenBank/DDBJ whole genome shotgun (WGS) entry which is preliminary data.</text>
</comment>
<dbReference type="Gene3D" id="3.30.1360.130">
    <property type="entry name" value="Dipeptide transport protein"/>
    <property type="match status" value="1"/>
</dbReference>
<dbReference type="EMBL" id="QOHO01000107">
    <property type="protein sequence ID" value="RFZ76038.1"/>
    <property type="molecule type" value="Genomic_DNA"/>
</dbReference>
<dbReference type="RefSeq" id="WP_117419813.1">
    <property type="nucleotide sequence ID" value="NZ_QOHO01000107.1"/>
</dbReference>
<dbReference type="InterPro" id="IPR027476">
    <property type="entry name" value="DppA_N"/>
</dbReference>
<accession>A0A3E2N4X2</accession>
<gene>
    <name evidence="3" type="ORF">DS742_25920</name>
</gene>
<keyword evidence="2" id="KW-0479">Metal-binding</keyword>
<dbReference type="Proteomes" id="UP000260680">
    <property type="component" value="Unassembled WGS sequence"/>
</dbReference>
<protein>
    <submittedName>
        <fullName evidence="3">Peptidase M55</fullName>
    </submittedName>
</protein>
<dbReference type="GO" id="GO:0046872">
    <property type="term" value="F:metal ion binding"/>
    <property type="evidence" value="ECO:0007669"/>
    <property type="project" value="UniProtKB-KW"/>
</dbReference>
<organism evidence="3 4">
    <name type="scientific">Lacrimispora amygdalina</name>
    <dbReference type="NCBI Taxonomy" id="253257"/>
    <lineage>
        <taxon>Bacteria</taxon>
        <taxon>Bacillati</taxon>
        <taxon>Bacillota</taxon>
        <taxon>Clostridia</taxon>
        <taxon>Lachnospirales</taxon>
        <taxon>Lachnospiraceae</taxon>
        <taxon>Lacrimispora</taxon>
    </lineage>
</organism>
<dbReference type="AlphaFoldDB" id="A0A3E2N4X2"/>
<feature type="binding site" evidence="2">
    <location>
        <position position="135"/>
    </location>
    <ligand>
        <name>Zn(2+)</name>
        <dbReference type="ChEBI" id="CHEBI:29105"/>
        <label>2</label>
    </ligand>
</feature>
<dbReference type="OrthoDB" id="9785420at2"/>
<dbReference type="InterPro" id="IPR036177">
    <property type="entry name" value="Peptidase_M55_sf"/>
</dbReference>
<reference evidence="3 4" key="1">
    <citation type="submission" date="2018-07" db="EMBL/GenBank/DDBJ databases">
        <title>New species, Clostridium PI-S10-A1B.</title>
        <authorList>
            <person name="Krishna G."/>
            <person name="Summeta K."/>
            <person name="Shikha S."/>
            <person name="Prabhu P.B."/>
            <person name="Suresh K."/>
        </authorList>
    </citation>
    <scope>NUCLEOTIDE SEQUENCE [LARGE SCALE GENOMIC DNA]</scope>
    <source>
        <strain evidence="3 4">PI-S10-A1B</strain>
    </source>
</reference>
<name>A0A3E2N4X2_9FIRM</name>
<evidence type="ECO:0000313" key="4">
    <source>
        <dbReference type="Proteomes" id="UP000260680"/>
    </source>
</evidence>
<dbReference type="InterPro" id="IPR007035">
    <property type="entry name" value="Peptidase_M55"/>
</dbReference>
<feature type="binding site" evidence="2">
    <location>
        <position position="8"/>
    </location>
    <ligand>
        <name>Zn(2+)</name>
        <dbReference type="ChEBI" id="CHEBI:29105"/>
        <label>2</label>
    </ligand>
</feature>
<feature type="active site" description="Nucleophile" evidence="1">
    <location>
        <position position="117"/>
    </location>
</feature>
<dbReference type="Pfam" id="PF04951">
    <property type="entry name" value="Peptidase_M55"/>
    <property type="match status" value="1"/>
</dbReference>
<dbReference type="CDD" id="cd08770">
    <property type="entry name" value="DAP_dppA_3"/>
    <property type="match status" value="1"/>
</dbReference>
<sequence length="266" mass="29485">MKLFLSADIEGCAGLAMPAETHKTESVYRSYAEEMTKEVVAACEAAHEAGADEIVVKDGHGDASNIDPLKMPEYVTLIRGKSGHPYNMMYGIDDTFDGVLFLGYHAPAGNPCFSISHTSTGNSLYIRLNGKFMSECMLNSYTAASHGVPVLFLSGDEEICRQAGEFLPGIETVATKRGEGAATWCVSPEKVQERIRSGVADAVRRIGEIRCLPVPEHFTYEVTYKDWKKAYTMSFYPGMQKIDTFTNRLETDRWMDVVTAHCFVVY</sequence>
<feature type="binding site" evidence="2">
    <location>
        <position position="105"/>
    </location>
    <ligand>
        <name>Zn(2+)</name>
        <dbReference type="ChEBI" id="CHEBI:29105"/>
        <label>2</label>
    </ligand>
</feature>
<proteinExistence type="predicted"/>
<feature type="binding site" evidence="2">
    <location>
        <position position="60"/>
    </location>
    <ligand>
        <name>Zn(2+)</name>
        <dbReference type="ChEBI" id="CHEBI:29105"/>
        <label>2</label>
    </ligand>
</feature>
<dbReference type="Gene3D" id="3.40.50.10780">
    <property type="entry name" value="Dipeptide transport protein"/>
    <property type="match status" value="1"/>
</dbReference>
<evidence type="ECO:0000256" key="1">
    <source>
        <dbReference type="PIRSR" id="PIRSR015853-1"/>
    </source>
</evidence>
<dbReference type="SUPFAM" id="SSF63992">
    <property type="entry name" value="Dipeptide transport protein"/>
    <property type="match status" value="1"/>
</dbReference>